<feature type="region of interest" description="Disordered" evidence="1">
    <location>
        <begin position="36"/>
        <end position="114"/>
    </location>
</feature>
<evidence type="ECO:0000313" key="3">
    <source>
        <dbReference type="Proteomes" id="UP001157125"/>
    </source>
</evidence>
<feature type="compositionally biased region" description="Basic residues" evidence="1">
    <location>
        <begin position="101"/>
        <end position="114"/>
    </location>
</feature>
<gene>
    <name evidence="2" type="ORF">GCM10025876_18870</name>
</gene>
<keyword evidence="3" id="KW-1185">Reference proteome</keyword>
<evidence type="ECO:0000313" key="2">
    <source>
        <dbReference type="EMBL" id="GMA35683.1"/>
    </source>
</evidence>
<evidence type="ECO:0000256" key="1">
    <source>
        <dbReference type="SAM" id="MobiDB-lite"/>
    </source>
</evidence>
<protein>
    <recommendedName>
        <fullName evidence="4">FHA domain-containing protein</fullName>
    </recommendedName>
</protein>
<sequence length="114" mass="12531">MSEISITLLRFGFLILLWALVLAAIGVLRADLYGTRVTSRGRGRNARPKPDARTNKVAAPSRAGTGVRAGAVSATKRLRGSPRRHVRPPQGHRDPVGFGAHPHRPFTHLHPRHR</sequence>
<dbReference type="EMBL" id="BSUN01000001">
    <property type="protein sequence ID" value="GMA35683.1"/>
    <property type="molecule type" value="Genomic_DNA"/>
</dbReference>
<proteinExistence type="predicted"/>
<organism evidence="2 3">
    <name type="scientific">Demequina litorisediminis</name>
    <dbReference type="NCBI Taxonomy" id="1849022"/>
    <lineage>
        <taxon>Bacteria</taxon>
        <taxon>Bacillati</taxon>
        <taxon>Actinomycetota</taxon>
        <taxon>Actinomycetes</taxon>
        <taxon>Micrococcales</taxon>
        <taxon>Demequinaceae</taxon>
        <taxon>Demequina</taxon>
    </lineage>
</organism>
<accession>A0ABQ6IEY8</accession>
<name>A0ABQ6IEY8_9MICO</name>
<reference evidence="3" key="1">
    <citation type="journal article" date="2019" name="Int. J. Syst. Evol. Microbiol.">
        <title>The Global Catalogue of Microorganisms (GCM) 10K type strain sequencing project: providing services to taxonomists for standard genome sequencing and annotation.</title>
        <authorList>
            <consortium name="The Broad Institute Genomics Platform"/>
            <consortium name="The Broad Institute Genome Sequencing Center for Infectious Disease"/>
            <person name="Wu L."/>
            <person name="Ma J."/>
        </authorList>
    </citation>
    <scope>NUCLEOTIDE SEQUENCE [LARGE SCALE GENOMIC DNA]</scope>
    <source>
        <strain evidence="3">NBRC 112299</strain>
    </source>
</reference>
<comment type="caution">
    <text evidence="2">The sequence shown here is derived from an EMBL/GenBank/DDBJ whole genome shotgun (WGS) entry which is preliminary data.</text>
</comment>
<dbReference type="Proteomes" id="UP001157125">
    <property type="component" value="Unassembled WGS sequence"/>
</dbReference>
<feature type="compositionally biased region" description="Basic residues" evidence="1">
    <location>
        <begin position="76"/>
        <end position="87"/>
    </location>
</feature>
<evidence type="ECO:0008006" key="4">
    <source>
        <dbReference type="Google" id="ProtNLM"/>
    </source>
</evidence>